<dbReference type="Pfam" id="PF14310">
    <property type="entry name" value="Fn3-like"/>
    <property type="match status" value="1"/>
</dbReference>
<dbReference type="InterPro" id="IPR013783">
    <property type="entry name" value="Ig-like_fold"/>
</dbReference>
<dbReference type="RefSeq" id="WP_252168698.1">
    <property type="nucleotide sequence ID" value="NZ_CP084931.1"/>
</dbReference>
<dbReference type="Proteomes" id="UP001056937">
    <property type="component" value="Chromosome 2"/>
</dbReference>
<keyword evidence="5 8" id="KW-0378">Hydrolase</keyword>
<name>A0ABY4XDF7_9SPHN</name>
<sequence>MTRIGRRALLMTAAGAGLAARAGRGLALGPVERHGPAFIEDLIGRMTLEEKAGQLSIMASAIGGAAATALNPPGRGATVRAQLADARAGRIGAIFNGQGADWHRRLQEEAVRSRLGIPMFFAADIIHGFRTIFPVPLAEAASFDPELARRTARAAAREAAAAGLDLTFAPMVDIARDQRWGRGVEAAGEDVLLGERFAAARVRGFQGNGLAEDDAVAACAKHFAAYGAGEAGLEYNSVDISELRLRETYFPPFRAAVGAGVASVMAAFNEINGVPATANRWLLGHVLRDEWHFAGPVISDYTADAELIAAGYAADGRDAARRALLAGVDMSMESGLYRAHLPALVKAGAVPIARVDEAVRRVLTLKARLGLFDDPFRRLAPGREAARVLRPETRALAREAATRSVVLLRNEGGLLPLDPAGTGRIALIGPFAAGQHDLIGPWNVYGDDAQAVDLATGLRAALADPTRLVVTLGSGVEQPLAGGIAAATAAARAADLVLLALGESQQMSGESQSRTAIVLPAPQQALAEAVLATGRPVVLLLKNGRALALPPTLLAARAILVTWFLGTETGPALADILFGIAAPSGRLPVSFPHESGQEPYYYAHKPTGRPAPDGPQQPYKAQYRTTGNTALFPFGHGLTYGRIRYAGLRTSASRLSGEGAVTISAEIHNDGSRAASELVQLYVRPRVAAATQPVRRLVDVQRVSVPPGGHATVRFTLGAAQLRRLGPDLRLDLAEGPIDLWVAPSAETGLQTVIDYAV</sequence>
<evidence type="ECO:0000256" key="4">
    <source>
        <dbReference type="ARBA" id="ARBA00022729"/>
    </source>
</evidence>
<evidence type="ECO:0000256" key="1">
    <source>
        <dbReference type="ARBA" id="ARBA00000448"/>
    </source>
</evidence>
<dbReference type="PANTHER" id="PTHR30620">
    <property type="entry name" value="PERIPLASMIC BETA-GLUCOSIDASE-RELATED"/>
    <property type="match status" value="1"/>
</dbReference>
<dbReference type="PRINTS" id="PR00133">
    <property type="entry name" value="GLHYDRLASE3"/>
</dbReference>
<dbReference type="PANTHER" id="PTHR30620:SF16">
    <property type="entry name" value="LYSOSOMAL BETA GLUCOSIDASE"/>
    <property type="match status" value="1"/>
</dbReference>
<keyword evidence="6" id="KW-0326">Glycosidase</keyword>
<evidence type="ECO:0000256" key="6">
    <source>
        <dbReference type="ARBA" id="ARBA00023295"/>
    </source>
</evidence>
<evidence type="ECO:0000313" key="9">
    <source>
        <dbReference type="Proteomes" id="UP001056937"/>
    </source>
</evidence>
<dbReference type="Gene3D" id="3.20.20.300">
    <property type="entry name" value="Glycoside hydrolase, family 3, N-terminal domain"/>
    <property type="match status" value="1"/>
</dbReference>
<accession>A0ABY4XDF7</accession>
<keyword evidence="9" id="KW-1185">Reference proteome</keyword>
<evidence type="ECO:0000259" key="7">
    <source>
        <dbReference type="SMART" id="SM01217"/>
    </source>
</evidence>
<dbReference type="InterPro" id="IPR002772">
    <property type="entry name" value="Glyco_hydro_3_C"/>
</dbReference>
<dbReference type="Gene3D" id="3.40.50.1700">
    <property type="entry name" value="Glycoside hydrolase family 3 C-terminal domain"/>
    <property type="match status" value="1"/>
</dbReference>
<proteinExistence type="inferred from homology"/>
<feature type="domain" description="Fibronectin type III-like" evidence="7">
    <location>
        <begin position="677"/>
        <end position="746"/>
    </location>
</feature>
<dbReference type="InterPro" id="IPR001764">
    <property type="entry name" value="Glyco_hydro_3_N"/>
</dbReference>
<reference evidence="8" key="1">
    <citation type="journal article" date="2022" name="Toxins">
        <title>Genomic Analysis of Sphingopyxis sp. USTB-05 for Biodegrading Cyanobacterial Hepatotoxins.</title>
        <authorList>
            <person name="Liu C."/>
            <person name="Xu Q."/>
            <person name="Zhao Z."/>
            <person name="Zhang H."/>
            <person name="Liu X."/>
            <person name="Yin C."/>
            <person name="Liu Y."/>
            <person name="Yan H."/>
        </authorList>
    </citation>
    <scope>NUCLEOTIDE SEQUENCE</scope>
    <source>
        <strain evidence="8">NBD5</strain>
    </source>
</reference>
<evidence type="ECO:0000256" key="2">
    <source>
        <dbReference type="ARBA" id="ARBA00005336"/>
    </source>
</evidence>
<dbReference type="EC" id="3.2.1.21" evidence="3"/>
<protein>
    <recommendedName>
        <fullName evidence="3">beta-glucosidase</fullName>
        <ecNumber evidence="3">3.2.1.21</ecNumber>
    </recommendedName>
</protein>
<dbReference type="EMBL" id="CP084931">
    <property type="protein sequence ID" value="USI74884.1"/>
    <property type="molecule type" value="Genomic_DNA"/>
</dbReference>
<dbReference type="InterPro" id="IPR036962">
    <property type="entry name" value="Glyco_hydro_3_N_sf"/>
</dbReference>
<comment type="similarity">
    <text evidence="2">Belongs to the glycosyl hydrolase 3 family.</text>
</comment>
<organism evidence="8 9">
    <name type="scientific">Sphingomonas morindae</name>
    <dbReference type="NCBI Taxonomy" id="1541170"/>
    <lineage>
        <taxon>Bacteria</taxon>
        <taxon>Pseudomonadati</taxon>
        <taxon>Pseudomonadota</taxon>
        <taxon>Alphaproteobacteria</taxon>
        <taxon>Sphingomonadales</taxon>
        <taxon>Sphingomonadaceae</taxon>
        <taxon>Sphingomonas</taxon>
    </lineage>
</organism>
<dbReference type="PROSITE" id="PS51318">
    <property type="entry name" value="TAT"/>
    <property type="match status" value="1"/>
</dbReference>
<evidence type="ECO:0000256" key="5">
    <source>
        <dbReference type="ARBA" id="ARBA00022801"/>
    </source>
</evidence>
<dbReference type="Gene3D" id="2.60.40.10">
    <property type="entry name" value="Immunoglobulins"/>
    <property type="match status" value="1"/>
</dbReference>
<dbReference type="InterPro" id="IPR026891">
    <property type="entry name" value="Fn3-like"/>
</dbReference>
<gene>
    <name evidence="8" type="ORF">LHA26_17070</name>
</gene>
<dbReference type="SUPFAM" id="SSF52279">
    <property type="entry name" value="Beta-D-glucan exohydrolase, C-terminal domain"/>
    <property type="match status" value="1"/>
</dbReference>
<dbReference type="SUPFAM" id="SSF51445">
    <property type="entry name" value="(Trans)glycosidases"/>
    <property type="match status" value="1"/>
</dbReference>
<keyword evidence="4" id="KW-0732">Signal</keyword>
<dbReference type="GO" id="GO:0016787">
    <property type="term" value="F:hydrolase activity"/>
    <property type="evidence" value="ECO:0007669"/>
    <property type="project" value="UniProtKB-KW"/>
</dbReference>
<comment type="catalytic activity">
    <reaction evidence="1">
        <text>Hydrolysis of terminal, non-reducing beta-D-glucosyl residues with release of beta-D-glucose.</text>
        <dbReference type="EC" id="3.2.1.21"/>
    </reaction>
</comment>
<evidence type="ECO:0000313" key="8">
    <source>
        <dbReference type="EMBL" id="USI74884.1"/>
    </source>
</evidence>
<dbReference type="InterPro" id="IPR006311">
    <property type="entry name" value="TAT_signal"/>
</dbReference>
<dbReference type="SMART" id="SM01217">
    <property type="entry name" value="Fn3_like"/>
    <property type="match status" value="1"/>
</dbReference>
<dbReference type="InterPro" id="IPR036881">
    <property type="entry name" value="Glyco_hydro_3_C_sf"/>
</dbReference>
<dbReference type="Pfam" id="PF01915">
    <property type="entry name" value="Glyco_hydro_3_C"/>
    <property type="match status" value="1"/>
</dbReference>
<dbReference type="Pfam" id="PF00933">
    <property type="entry name" value="Glyco_hydro_3"/>
    <property type="match status" value="1"/>
</dbReference>
<dbReference type="InterPro" id="IPR017853">
    <property type="entry name" value="GH"/>
</dbReference>
<evidence type="ECO:0000256" key="3">
    <source>
        <dbReference type="ARBA" id="ARBA00012744"/>
    </source>
</evidence>
<dbReference type="InterPro" id="IPR051915">
    <property type="entry name" value="Cellulose_Degrad_GH3"/>
</dbReference>